<protein>
    <submittedName>
        <fullName evidence="2">Uncharacterized protein</fullName>
    </submittedName>
</protein>
<feature type="region of interest" description="Disordered" evidence="1">
    <location>
        <begin position="1"/>
        <end position="21"/>
    </location>
</feature>
<comment type="caution">
    <text evidence="2">The sequence shown here is derived from an EMBL/GenBank/DDBJ whole genome shotgun (WGS) entry which is preliminary data.</text>
</comment>
<evidence type="ECO:0000313" key="2">
    <source>
        <dbReference type="EMBL" id="MDN0075480.1"/>
    </source>
</evidence>
<dbReference type="EMBL" id="JAUEDK010000018">
    <property type="protein sequence ID" value="MDN0075480.1"/>
    <property type="molecule type" value="Genomic_DNA"/>
</dbReference>
<keyword evidence="3" id="KW-1185">Reference proteome</keyword>
<evidence type="ECO:0000256" key="1">
    <source>
        <dbReference type="SAM" id="MobiDB-lite"/>
    </source>
</evidence>
<evidence type="ECO:0000313" key="3">
    <source>
        <dbReference type="Proteomes" id="UP001168540"/>
    </source>
</evidence>
<reference evidence="2" key="1">
    <citation type="submission" date="2023-06" db="EMBL/GenBank/DDBJ databases">
        <authorList>
            <person name="Zhang S."/>
        </authorList>
    </citation>
    <scope>NUCLEOTIDE SEQUENCE</scope>
    <source>
        <strain evidence="2">SG2303</strain>
    </source>
</reference>
<dbReference type="RefSeq" id="WP_289830098.1">
    <property type="nucleotide sequence ID" value="NZ_JAUEDK010000018.1"/>
</dbReference>
<organism evidence="2 3">
    <name type="scientific">Crenobacter oryzisoli</name>
    <dbReference type="NCBI Taxonomy" id="3056844"/>
    <lineage>
        <taxon>Bacteria</taxon>
        <taxon>Pseudomonadati</taxon>
        <taxon>Pseudomonadota</taxon>
        <taxon>Betaproteobacteria</taxon>
        <taxon>Neisseriales</taxon>
        <taxon>Neisseriaceae</taxon>
        <taxon>Crenobacter</taxon>
    </lineage>
</organism>
<sequence>MARCVGHAPTSVADQTPQRAPAAANLPAGLHPSIETIIAAAKAQPDGIEGQMVEHVHEHFSRFNRLATGN</sequence>
<dbReference type="Proteomes" id="UP001168540">
    <property type="component" value="Unassembled WGS sequence"/>
</dbReference>
<name>A0ABT7XNW1_9NEIS</name>
<accession>A0ABT7XNW1</accession>
<proteinExistence type="predicted"/>
<gene>
    <name evidence="2" type="ORF">QU481_11310</name>
</gene>